<dbReference type="AlphaFoldDB" id="A0A1L6JD04"/>
<dbReference type="GeneID" id="44133653"/>
<reference evidence="1" key="1">
    <citation type="submission" date="2016-12" db="EMBL/GenBank/DDBJ databases">
        <title>Whole genome sequencing of Sphingomonas koreensis.</title>
        <authorList>
            <person name="Conlan S."/>
            <person name="Thomas P.J."/>
            <person name="Mullikin J."/>
            <person name="Palmore T.N."/>
            <person name="Frank K.M."/>
            <person name="Segre J.A."/>
        </authorList>
    </citation>
    <scope>NUCLEOTIDE SEQUENCE</scope>
    <source>
        <strain evidence="1">ABOJV</strain>
    </source>
</reference>
<dbReference type="RefSeq" id="WP_075152008.1">
    <property type="nucleotide sequence ID" value="NZ_CP018820.1"/>
</dbReference>
<dbReference type="KEGG" id="skr:BRX40_13875"/>
<dbReference type="Proteomes" id="UP000185161">
    <property type="component" value="Chromosome"/>
</dbReference>
<dbReference type="EMBL" id="CP018820">
    <property type="protein sequence ID" value="APR53370.1"/>
    <property type="molecule type" value="Genomic_DNA"/>
</dbReference>
<name>A0A1L6JD04_9SPHN</name>
<dbReference type="Proteomes" id="UP000286681">
    <property type="component" value="Unassembled WGS sequence"/>
</dbReference>
<dbReference type="EMBL" id="QQWO01000009">
    <property type="protein sequence ID" value="RSV02575.1"/>
    <property type="molecule type" value="Genomic_DNA"/>
</dbReference>
<accession>A0A1L6JD04</accession>
<dbReference type="STRING" id="93064.BRX40_13875"/>
<proteinExistence type="predicted"/>
<sequence length="229" mass="24532">MKGADGVVQIDGEFYNLALVNKVVTNAATTAPPEFDAFLVSLTVTSPDYPIVGVACDTAFIALAFVNQTGSTWTFSYYSSSAGAEVTFYVFGPPTVITTPGWGIRLRKKGVIKYDSRHNYLVEAGLFESPPGLGDATAAMPGGRSYAAIQDRRAGTYNFNQEELGAGTGQWGEFTMRTLYGLRIAANQVHGTLITTINSYKAIADPGIPLTIETTWPDFTVAVIDVTGF</sequence>
<evidence type="ECO:0000313" key="2">
    <source>
        <dbReference type="EMBL" id="RSV02575.1"/>
    </source>
</evidence>
<evidence type="ECO:0000313" key="4">
    <source>
        <dbReference type="Proteomes" id="UP000286681"/>
    </source>
</evidence>
<protein>
    <submittedName>
        <fullName evidence="1">Uncharacterized protein</fullName>
    </submittedName>
</protein>
<gene>
    <name evidence="1" type="ORF">BRX40_13875</name>
    <name evidence="2" type="ORF">CA257_11780</name>
</gene>
<evidence type="ECO:0000313" key="3">
    <source>
        <dbReference type="Proteomes" id="UP000185161"/>
    </source>
</evidence>
<keyword evidence="3" id="KW-1185">Reference proteome</keyword>
<evidence type="ECO:0000313" key="1">
    <source>
        <dbReference type="EMBL" id="APR53370.1"/>
    </source>
</evidence>
<organism evidence="1 3">
    <name type="scientific">Sphingomonas koreensis</name>
    <dbReference type="NCBI Taxonomy" id="93064"/>
    <lineage>
        <taxon>Bacteria</taxon>
        <taxon>Pseudomonadati</taxon>
        <taxon>Pseudomonadota</taxon>
        <taxon>Alphaproteobacteria</taxon>
        <taxon>Sphingomonadales</taxon>
        <taxon>Sphingomonadaceae</taxon>
        <taxon>Sphingomonas</taxon>
    </lineage>
</organism>
<reference evidence="2 4" key="3">
    <citation type="submission" date="2018-07" db="EMBL/GenBank/DDBJ databases">
        <title>Genomic and Epidemiologic Investigation of an Indolent Hospital Outbreak.</title>
        <authorList>
            <person name="Johnson R.C."/>
            <person name="Deming C."/>
            <person name="Conlan S."/>
            <person name="Zellmer C.J."/>
            <person name="Michelin A.V."/>
            <person name="Lee-Lin S."/>
            <person name="Thomas P.J."/>
            <person name="Park M."/>
            <person name="Weingarten R.A."/>
            <person name="Less J."/>
            <person name="Dekker J.P."/>
            <person name="Frank K.M."/>
            <person name="Musser K.A."/>
            <person name="Mcquiston J.R."/>
            <person name="Henderson D.K."/>
            <person name="Lau A.F."/>
            <person name="Palmore T.N."/>
            <person name="Segre J.A."/>
        </authorList>
    </citation>
    <scope>NUCLEOTIDE SEQUENCE [LARGE SCALE GENOMIC DNA]</scope>
    <source>
        <strain evidence="2 4">SK-NIH.Env10_0317</strain>
    </source>
</reference>
<reference evidence="3" key="2">
    <citation type="submission" date="2016-12" db="EMBL/GenBank/DDBJ databases">
        <title>Whole genome sequencing of Sphingomonas sp. ABOJV.</title>
        <authorList>
            <person name="Conlan S."/>
            <person name="Thomas P.J."/>
            <person name="Mullikin J."/>
            <person name="Palmore T.N."/>
            <person name="Frank K.M."/>
            <person name="Segre J.A."/>
        </authorList>
    </citation>
    <scope>NUCLEOTIDE SEQUENCE [LARGE SCALE GENOMIC DNA]</scope>
    <source>
        <strain evidence="3">ABOJV</strain>
    </source>
</reference>